<keyword evidence="4" id="KW-0804">Transcription</keyword>
<dbReference type="EMBL" id="JACCBV010000001">
    <property type="protein sequence ID" value="NYE21577.1"/>
    <property type="molecule type" value="Genomic_DNA"/>
</dbReference>
<dbReference type="Gene3D" id="3.40.50.2300">
    <property type="match status" value="2"/>
</dbReference>
<keyword evidence="7" id="KW-1185">Reference proteome</keyword>
<dbReference type="InterPro" id="IPR046335">
    <property type="entry name" value="LacI/GalR-like_sensor"/>
</dbReference>
<feature type="domain" description="HTH lacI-type" evidence="5">
    <location>
        <begin position="1"/>
        <end position="50"/>
    </location>
</feature>
<dbReference type="Pfam" id="PF13377">
    <property type="entry name" value="Peripla_BP_3"/>
    <property type="match status" value="1"/>
</dbReference>
<reference evidence="6 7" key="1">
    <citation type="submission" date="2020-07" db="EMBL/GenBank/DDBJ databases">
        <title>Sequencing the genomes of 1000 actinobacteria strains.</title>
        <authorList>
            <person name="Klenk H.-P."/>
        </authorList>
    </citation>
    <scope>NUCLEOTIDE SEQUENCE [LARGE SCALE GENOMIC DNA]</scope>
    <source>
        <strain evidence="6 7">DSM 24662</strain>
    </source>
</reference>
<dbReference type="CDD" id="cd06267">
    <property type="entry name" value="PBP1_LacI_sugar_binding-like"/>
    <property type="match status" value="1"/>
</dbReference>
<accession>A0A7Y9KJE7</accession>
<proteinExistence type="predicted"/>
<dbReference type="PANTHER" id="PTHR30146">
    <property type="entry name" value="LACI-RELATED TRANSCRIPTIONAL REPRESSOR"/>
    <property type="match status" value="1"/>
</dbReference>
<comment type="caution">
    <text evidence="6">The sequence shown here is derived from an EMBL/GenBank/DDBJ whole genome shotgun (WGS) entry which is preliminary data.</text>
</comment>
<keyword evidence="2" id="KW-0805">Transcription regulation</keyword>
<dbReference type="InterPro" id="IPR000843">
    <property type="entry name" value="HTH_LacI"/>
</dbReference>
<evidence type="ECO:0000256" key="1">
    <source>
        <dbReference type="ARBA" id="ARBA00022491"/>
    </source>
</evidence>
<dbReference type="InterPro" id="IPR028082">
    <property type="entry name" value="Peripla_BP_I"/>
</dbReference>
<evidence type="ECO:0000313" key="7">
    <source>
        <dbReference type="Proteomes" id="UP000576969"/>
    </source>
</evidence>
<protein>
    <submittedName>
        <fullName evidence="6">LacI family transcriptional regulator</fullName>
    </submittedName>
</protein>
<dbReference type="Gene3D" id="1.10.260.40">
    <property type="entry name" value="lambda repressor-like DNA-binding domains"/>
    <property type="match status" value="1"/>
</dbReference>
<dbReference type="GO" id="GO:0000976">
    <property type="term" value="F:transcription cis-regulatory region binding"/>
    <property type="evidence" value="ECO:0007669"/>
    <property type="project" value="TreeGrafter"/>
</dbReference>
<evidence type="ECO:0000256" key="2">
    <source>
        <dbReference type="ARBA" id="ARBA00023015"/>
    </source>
</evidence>
<dbReference type="GO" id="GO:0003700">
    <property type="term" value="F:DNA-binding transcription factor activity"/>
    <property type="evidence" value="ECO:0007669"/>
    <property type="project" value="TreeGrafter"/>
</dbReference>
<dbReference type="InterPro" id="IPR010982">
    <property type="entry name" value="Lambda_DNA-bd_dom_sf"/>
</dbReference>
<evidence type="ECO:0000313" key="6">
    <source>
        <dbReference type="EMBL" id="NYE21577.1"/>
    </source>
</evidence>
<organism evidence="6 7">
    <name type="scientific">Microbacterium immunditiarum</name>
    <dbReference type="NCBI Taxonomy" id="337480"/>
    <lineage>
        <taxon>Bacteria</taxon>
        <taxon>Bacillati</taxon>
        <taxon>Actinomycetota</taxon>
        <taxon>Actinomycetes</taxon>
        <taxon>Micrococcales</taxon>
        <taxon>Microbacteriaceae</taxon>
        <taxon>Microbacterium</taxon>
    </lineage>
</organism>
<dbReference type="SUPFAM" id="SSF53822">
    <property type="entry name" value="Periplasmic binding protein-like I"/>
    <property type="match status" value="1"/>
</dbReference>
<dbReference type="PROSITE" id="PS50932">
    <property type="entry name" value="HTH_LACI_2"/>
    <property type="match status" value="1"/>
</dbReference>
<dbReference type="Proteomes" id="UP000576969">
    <property type="component" value="Unassembled WGS sequence"/>
</dbReference>
<dbReference type="CDD" id="cd01392">
    <property type="entry name" value="HTH_LacI"/>
    <property type="match status" value="1"/>
</dbReference>
<evidence type="ECO:0000256" key="4">
    <source>
        <dbReference type="ARBA" id="ARBA00023163"/>
    </source>
</evidence>
<dbReference type="RefSeq" id="WP_179492281.1">
    <property type="nucleotide sequence ID" value="NZ_JACCBV010000001.1"/>
</dbReference>
<name>A0A7Y9KJE7_9MICO</name>
<evidence type="ECO:0000256" key="3">
    <source>
        <dbReference type="ARBA" id="ARBA00023125"/>
    </source>
</evidence>
<dbReference type="Pfam" id="PF00356">
    <property type="entry name" value="LacI"/>
    <property type="match status" value="1"/>
</dbReference>
<sequence length="313" mass="33167">MAEAAGVSPSTVSRALRVPGRLNATTEARIRKVAEELGYQLNPMAQALQTGRSSTIALIVSDLGNPVYFDIVRGAQREARLHGYTVIFAESEESGAHEAEAAARLIPSVDALVLVASRLTNRQIAELAKRKRVVLINRRVPDVAAAVPDLQRGVEEALSALKALGHQSLVYLSGPSRSWMSRERRRVITTASQQLGLVVEVLGPFPPTLAGGHQAARAIPGEATAVIAFNDLMAIGVIRRLQALGVAVPEQLSIVGFDDIFGADLIAPALATVRTPLDMLGARAIRMALDAAAAEERPASATFIQRDSIGPAA</sequence>
<keyword evidence="3" id="KW-0238">DNA-binding</keyword>
<dbReference type="AlphaFoldDB" id="A0A7Y9KJE7"/>
<dbReference type="SMART" id="SM00354">
    <property type="entry name" value="HTH_LACI"/>
    <property type="match status" value="1"/>
</dbReference>
<dbReference type="PANTHER" id="PTHR30146:SF148">
    <property type="entry name" value="HTH-TYPE TRANSCRIPTIONAL REPRESSOR PURR-RELATED"/>
    <property type="match status" value="1"/>
</dbReference>
<dbReference type="SUPFAM" id="SSF47413">
    <property type="entry name" value="lambda repressor-like DNA-binding domains"/>
    <property type="match status" value="1"/>
</dbReference>
<gene>
    <name evidence="6" type="ORF">BJ991_003605</name>
</gene>
<evidence type="ECO:0000259" key="5">
    <source>
        <dbReference type="PROSITE" id="PS50932"/>
    </source>
</evidence>
<keyword evidence="1" id="KW-0678">Repressor</keyword>